<reference evidence="2 3" key="1">
    <citation type="submission" date="2020-09" db="EMBL/GenBank/DDBJ databases">
        <title>De no assembly of potato wild relative species, Solanum commersonii.</title>
        <authorList>
            <person name="Cho K."/>
        </authorList>
    </citation>
    <scope>NUCLEOTIDE SEQUENCE [LARGE SCALE GENOMIC DNA]</scope>
    <source>
        <strain evidence="2">LZ3.2</strain>
        <tissue evidence="2">Leaf</tissue>
    </source>
</reference>
<keyword evidence="3" id="KW-1185">Reference proteome</keyword>
<accession>A0A9J5ZDE6</accession>
<sequence>MKSEMGNFNEPPSDRIHPLPRDTQSSLDFAKFGHETTYSHKNDVKHSIIGKNTSFGTNTSYLDFSRLDPTTCKHNPTNFINFNAQNNGNLTI</sequence>
<protein>
    <submittedName>
        <fullName evidence="2">Uncharacterized protein</fullName>
    </submittedName>
</protein>
<dbReference type="AlphaFoldDB" id="A0A9J5ZDE6"/>
<feature type="region of interest" description="Disordered" evidence="1">
    <location>
        <begin position="1"/>
        <end position="25"/>
    </location>
</feature>
<dbReference type="EMBL" id="JACXVP010000004">
    <property type="protein sequence ID" value="KAG5610666.1"/>
    <property type="molecule type" value="Genomic_DNA"/>
</dbReference>
<evidence type="ECO:0000313" key="3">
    <source>
        <dbReference type="Proteomes" id="UP000824120"/>
    </source>
</evidence>
<evidence type="ECO:0000256" key="1">
    <source>
        <dbReference type="SAM" id="MobiDB-lite"/>
    </source>
</evidence>
<name>A0A9J5ZDE6_SOLCO</name>
<gene>
    <name evidence="2" type="ORF">H5410_021947</name>
</gene>
<organism evidence="2 3">
    <name type="scientific">Solanum commersonii</name>
    <name type="common">Commerson's wild potato</name>
    <name type="synonym">Commerson's nightshade</name>
    <dbReference type="NCBI Taxonomy" id="4109"/>
    <lineage>
        <taxon>Eukaryota</taxon>
        <taxon>Viridiplantae</taxon>
        <taxon>Streptophyta</taxon>
        <taxon>Embryophyta</taxon>
        <taxon>Tracheophyta</taxon>
        <taxon>Spermatophyta</taxon>
        <taxon>Magnoliopsida</taxon>
        <taxon>eudicotyledons</taxon>
        <taxon>Gunneridae</taxon>
        <taxon>Pentapetalae</taxon>
        <taxon>asterids</taxon>
        <taxon>lamiids</taxon>
        <taxon>Solanales</taxon>
        <taxon>Solanaceae</taxon>
        <taxon>Solanoideae</taxon>
        <taxon>Solaneae</taxon>
        <taxon>Solanum</taxon>
    </lineage>
</organism>
<dbReference type="Proteomes" id="UP000824120">
    <property type="component" value="Chromosome 4"/>
</dbReference>
<evidence type="ECO:0000313" key="2">
    <source>
        <dbReference type="EMBL" id="KAG5610666.1"/>
    </source>
</evidence>
<proteinExistence type="predicted"/>
<comment type="caution">
    <text evidence="2">The sequence shown here is derived from an EMBL/GenBank/DDBJ whole genome shotgun (WGS) entry which is preliminary data.</text>
</comment>